<name>A0A1G7X3R0_9MICO</name>
<proteinExistence type="predicted"/>
<sequence>MTRSDFVTIRTTVSTEDDRETGRLIGRREEELNRWGQSGYSHAGTLTIPSPGQITIIDTLQKTIEN</sequence>
<organism evidence="1 2">
    <name type="scientific">Microbacterium pygmaeum</name>
    <dbReference type="NCBI Taxonomy" id="370764"/>
    <lineage>
        <taxon>Bacteria</taxon>
        <taxon>Bacillati</taxon>
        <taxon>Actinomycetota</taxon>
        <taxon>Actinomycetes</taxon>
        <taxon>Micrococcales</taxon>
        <taxon>Microbacteriaceae</taxon>
        <taxon>Microbacterium</taxon>
    </lineage>
</organism>
<reference evidence="1 2" key="1">
    <citation type="submission" date="2016-10" db="EMBL/GenBank/DDBJ databases">
        <authorList>
            <person name="de Groot N.N."/>
        </authorList>
    </citation>
    <scope>NUCLEOTIDE SEQUENCE [LARGE SCALE GENOMIC DNA]</scope>
    <source>
        <strain evidence="1 2">DSM 23142</strain>
    </source>
</reference>
<dbReference type="Proteomes" id="UP000199009">
    <property type="component" value="Chromosome I"/>
</dbReference>
<dbReference type="STRING" id="370764.SAMN04489810_1294"/>
<protein>
    <submittedName>
        <fullName evidence="1">Uncharacterized protein</fullName>
    </submittedName>
</protein>
<accession>A0A1G7X3R0</accession>
<dbReference type="RefSeq" id="WP_091487845.1">
    <property type="nucleotide sequence ID" value="NZ_LT629692.1"/>
</dbReference>
<evidence type="ECO:0000313" key="1">
    <source>
        <dbReference type="EMBL" id="SDG78823.1"/>
    </source>
</evidence>
<dbReference type="OrthoDB" id="5119388at2"/>
<dbReference type="EMBL" id="LT629692">
    <property type="protein sequence ID" value="SDG78823.1"/>
    <property type="molecule type" value="Genomic_DNA"/>
</dbReference>
<dbReference type="AlphaFoldDB" id="A0A1G7X3R0"/>
<keyword evidence="2" id="KW-1185">Reference proteome</keyword>
<gene>
    <name evidence="1" type="ORF">SAMN04489810_1294</name>
</gene>
<evidence type="ECO:0000313" key="2">
    <source>
        <dbReference type="Proteomes" id="UP000199009"/>
    </source>
</evidence>